<dbReference type="InterPro" id="IPR006175">
    <property type="entry name" value="YjgF/YER057c/UK114"/>
</dbReference>
<evidence type="ECO:0000313" key="2">
    <source>
        <dbReference type="EMBL" id="KQC31286.1"/>
    </source>
</evidence>
<dbReference type="PANTHER" id="PTHR11803">
    <property type="entry name" value="2-IMINOBUTANOATE/2-IMINOPROPANOATE DEAMINASE RIDA"/>
    <property type="match status" value="1"/>
</dbReference>
<dbReference type="InterPro" id="IPR035959">
    <property type="entry name" value="RutC-like_sf"/>
</dbReference>
<dbReference type="STRING" id="346185.AAY42_16345"/>
<comment type="caution">
    <text evidence="2">The sequence shown here is derived from an EMBL/GenBank/DDBJ whole genome shotgun (WGS) entry which is preliminary data.</text>
</comment>
<dbReference type="Pfam" id="PF01042">
    <property type="entry name" value="Ribonuc_L-PSP"/>
    <property type="match status" value="1"/>
</dbReference>
<comment type="similarity">
    <text evidence="1">Belongs to the RutC family.</text>
</comment>
<reference evidence="2 3" key="1">
    <citation type="submission" date="2015-04" db="EMBL/GenBank/DDBJ databases">
        <title>Complete genome of flavobacterium.</title>
        <authorList>
            <person name="Kwon Y.M."/>
            <person name="Kim S.-J."/>
        </authorList>
    </citation>
    <scope>NUCLEOTIDE SEQUENCE [LARGE SCALE GENOMIC DNA]</scope>
    <source>
        <strain evidence="2 3">DK169</strain>
    </source>
</reference>
<organism evidence="2 3">
    <name type="scientific">Flagellimonas eckloniae</name>
    <dbReference type="NCBI Taxonomy" id="346185"/>
    <lineage>
        <taxon>Bacteria</taxon>
        <taxon>Pseudomonadati</taxon>
        <taxon>Bacteroidota</taxon>
        <taxon>Flavobacteriia</taxon>
        <taxon>Flavobacteriales</taxon>
        <taxon>Flavobacteriaceae</taxon>
        <taxon>Flagellimonas</taxon>
    </lineage>
</organism>
<dbReference type="OrthoDB" id="9803101at2"/>
<dbReference type="Proteomes" id="UP000050827">
    <property type="component" value="Unassembled WGS sequence"/>
</dbReference>
<gene>
    <name evidence="2" type="ORF">AAY42_16345</name>
</gene>
<dbReference type="AlphaFoldDB" id="A0A0Q0X103"/>
<dbReference type="EMBL" id="LCTZ01000002">
    <property type="protein sequence ID" value="KQC31286.1"/>
    <property type="molecule type" value="Genomic_DNA"/>
</dbReference>
<evidence type="ECO:0000313" key="3">
    <source>
        <dbReference type="Proteomes" id="UP000050827"/>
    </source>
</evidence>
<dbReference type="GO" id="GO:0005829">
    <property type="term" value="C:cytosol"/>
    <property type="evidence" value="ECO:0007669"/>
    <property type="project" value="TreeGrafter"/>
</dbReference>
<accession>A0A0Q0X103</accession>
<dbReference type="GO" id="GO:0019239">
    <property type="term" value="F:deaminase activity"/>
    <property type="evidence" value="ECO:0007669"/>
    <property type="project" value="TreeGrafter"/>
</dbReference>
<dbReference type="RefSeq" id="WP_055397141.1">
    <property type="nucleotide sequence ID" value="NZ_LCTZ01000002.1"/>
</dbReference>
<dbReference type="PANTHER" id="PTHR11803:SF39">
    <property type="entry name" value="2-IMINOBUTANOATE_2-IMINOPROPANOATE DEAMINASE"/>
    <property type="match status" value="1"/>
</dbReference>
<keyword evidence="3" id="KW-1185">Reference proteome</keyword>
<dbReference type="SUPFAM" id="SSF55298">
    <property type="entry name" value="YjgF-like"/>
    <property type="match status" value="1"/>
</dbReference>
<evidence type="ECO:0000256" key="1">
    <source>
        <dbReference type="ARBA" id="ARBA00010552"/>
    </source>
</evidence>
<sequence>MKTAHYLFLSIFMSGIFTCLYSQEKTNVVFHKTHEEKKLSAPYSDAVQVGNVFYLSGQIGMDHSTRTLVEGGIEAETKKSIKNIEEVLAQHGMTLDNVVKCTVILNSISDYNVFNGVYSKFFPKKPARTTMAASGLPRNAKVEIEVIAVQ</sequence>
<dbReference type="Gene3D" id="3.30.1330.40">
    <property type="entry name" value="RutC-like"/>
    <property type="match status" value="1"/>
</dbReference>
<dbReference type="FunFam" id="3.30.1330.40:FF:000001">
    <property type="entry name" value="L-PSP family endoribonuclease"/>
    <property type="match status" value="1"/>
</dbReference>
<proteinExistence type="inferred from homology"/>
<dbReference type="CDD" id="cd00448">
    <property type="entry name" value="YjgF_YER057c_UK114_family"/>
    <property type="match status" value="1"/>
</dbReference>
<name>A0A0Q0X103_9FLAO</name>
<protein>
    <submittedName>
        <fullName evidence="2">Endoribonuclease L-PSP</fullName>
    </submittedName>
</protein>
<dbReference type="InterPro" id="IPR006056">
    <property type="entry name" value="RidA"/>
</dbReference>
<dbReference type="NCBIfam" id="TIGR00004">
    <property type="entry name" value="Rid family detoxifying hydrolase"/>
    <property type="match status" value="1"/>
</dbReference>
<dbReference type="PATRIC" id="fig|1547436.3.peg.3368"/>